<proteinExistence type="predicted"/>
<accession>A0A7I9W4H0</accession>
<dbReference type="PROSITE" id="PS51257">
    <property type="entry name" value="PROKAR_LIPOPROTEIN"/>
    <property type="match status" value="1"/>
</dbReference>
<dbReference type="AlphaFoldDB" id="A0A7I9W4H0"/>
<evidence type="ECO:0000256" key="1">
    <source>
        <dbReference type="SAM" id="SignalP"/>
    </source>
</evidence>
<comment type="caution">
    <text evidence="2">The sequence shown here is derived from an EMBL/GenBank/DDBJ whole genome shotgun (WGS) entry which is preliminary data.</text>
</comment>
<dbReference type="RefSeq" id="WP_234816285.1">
    <property type="nucleotide sequence ID" value="NZ_BLKS01000001.1"/>
</dbReference>
<feature type="chain" id="PRO_5029724261" description="Lipoprotein LpqN" evidence="1">
    <location>
        <begin position="26"/>
        <end position="232"/>
    </location>
</feature>
<organism evidence="2 3">
    <name type="scientific">Mycolicibacterium agri</name>
    <name type="common">Mycobacterium agri</name>
    <dbReference type="NCBI Taxonomy" id="36811"/>
    <lineage>
        <taxon>Bacteria</taxon>
        <taxon>Bacillati</taxon>
        <taxon>Actinomycetota</taxon>
        <taxon>Actinomycetes</taxon>
        <taxon>Mycobacteriales</taxon>
        <taxon>Mycobacteriaceae</taxon>
        <taxon>Mycolicibacterium</taxon>
    </lineage>
</organism>
<evidence type="ECO:0000313" key="2">
    <source>
        <dbReference type="EMBL" id="GFG52106.1"/>
    </source>
</evidence>
<feature type="signal peptide" evidence="1">
    <location>
        <begin position="1"/>
        <end position="25"/>
    </location>
</feature>
<name>A0A7I9W4H0_MYCAG</name>
<protein>
    <recommendedName>
        <fullName evidence="4">Lipoprotein LpqN</fullName>
    </recommendedName>
</protein>
<evidence type="ECO:0000313" key="3">
    <source>
        <dbReference type="Proteomes" id="UP000465302"/>
    </source>
</evidence>
<sequence>MKRFGRAMLVPMCLAAVLASGCIRADDGVAITSEEAVATSVAAPPNPDATADAGPAAPGIVATSRTPIPPDAVTCTEPVKPANSTVAAVSDAAAPKVAIAVPEGWTTLPGSGDVGARMRGPDGMSATVTIAKTDLDPAEAFTHYADRVMGESAVASVSVLPAKLCGYSGQKLMGVWADTPQQSVEFLDRIAHIWTDTNNYYLVAVHVQAPSGTDEFDAASAVLISDFAVVIP</sequence>
<keyword evidence="1" id="KW-0732">Signal</keyword>
<dbReference type="Proteomes" id="UP000465302">
    <property type="component" value="Unassembled WGS sequence"/>
</dbReference>
<gene>
    <name evidence="2" type="ORF">MAGR_35470</name>
</gene>
<evidence type="ECO:0008006" key="4">
    <source>
        <dbReference type="Google" id="ProtNLM"/>
    </source>
</evidence>
<dbReference type="EMBL" id="BLKS01000001">
    <property type="protein sequence ID" value="GFG52106.1"/>
    <property type="molecule type" value="Genomic_DNA"/>
</dbReference>
<reference evidence="2 3" key="1">
    <citation type="journal article" date="2019" name="Emerg. Microbes Infect.">
        <title>Comprehensive subspecies identification of 175 nontuberculous mycobacteria species based on 7547 genomic profiles.</title>
        <authorList>
            <person name="Matsumoto Y."/>
            <person name="Kinjo T."/>
            <person name="Motooka D."/>
            <person name="Nabeya D."/>
            <person name="Jung N."/>
            <person name="Uechi K."/>
            <person name="Horii T."/>
            <person name="Iida T."/>
            <person name="Fujita J."/>
            <person name="Nakamura S."/>
        </authorList>
    </citation>
    <scope>NUCLEOTIDE SEQUENCE [LARGE SCALE GENOMIC DNA]</scope>
    <source>
        <strain evidence="2 3">JCM 6377</strain>
    </source>
</reference>